<dbReference type="EMBL" id="JACHLK010000001">
    <property type="protein sequence ID" value="MBB6557847.1"/>
    <property type="molecule type" value="Genomic_DNA"/>
</dbReference>
<evidence type="ECO:0000313" key="1">
    <source>
        <dbReference type="EMBL" id="MBB6557847.1"/>
    </source>
</evidence>
<accession>A0A7X0P9M2</accession>
<dbReference type="AlphaFoldDB" id="A0A7X0P9M2"/>
<evidence type="ECO:0000313" key="2">
    <source>
        <dbReference type="Proteomes" id="UP000575083"/>
    </source>
</evidence>
<dbReference type="RefSeq" id="WP_184855268.1">
    <property type="nucleotide sequence ID" value="NZ_JACHLK010000001.1"/>
</dbReference>
<reference evidence="1 2" key="1">
    <citation type="submission" date="2020-08" db="EMBL/GenBank/DDBJ databases">
        <title>Functional genomics of gut bacteria from endangered species of beetles.</title>
        <authorList>
            <person name="Carlos-Shanley C."/>
        </authorList>
    </citation>
    <scope>NUCLEOTIDE SEQUENCE [LARGE SCALE GENOMIC DNA]</scope>
    <source>
        <strain evidence="1 2">S00198</strain>
    </source>
</reference>
<comment type="caution">
    <text evidence="1">The sequence shown here is derived from an EMBL/GenBank/DDBJ whole genome shotgun (WGS) entry which is preliminary data.</text>
</comment>
<dbReference type="Proteomes" id="UP000575083">
    <property type="component" value="Unassembled WGS sequence"/>
</dbReference>
<gene>
    <name evidence="1" type="ORF">HNP48_000511</name>
</gene>
<organism evidence="1 2">
    <name type="scientific">Acidovorax soli</name>
    <dbReference type="NCBI Taxonomy" id="592050"/>
    <lineage>
        <taxon>Bacteria</taxon>
        <taxon>Pseudomonadati</taxon>
        <taxon>Pseudomonadota</taxon>
        <taxon>Betaproteobacteria</taxon>
        <taxon>Burkholderiales</taxon>
        <taxon>Comamonadaceae</taxon>
        <taxon>Acidovorax</taxon>
    </lineage>
</organism>
<protein>
    <submittedName>
        <fullName evidence="1">Uncharacterized protein</fullName>
    </submittedName>
</protein>
<proteinExistence type="predicted"/>
<name>A0A7X0P9M2_9BURK</name>
<sequence length="193" mass="20234">MSESEAAASAPVSAQLIAMIGQPFDNKKVRDVVAGLGVKRVGAADNGPGALSSSIIWIAKAAVRIDVYRPKELSQLTATPFADGDVWLVGSVQFLAAGADDRIKTPFAGPLPAGLTMDSTPQDCIAAYGPADLDDEHERPGFSGRVLGWRKGGLNTAITFDYKGGGCAMLNHTVCLVGCMGAWRYTYAEVFAP</sequence>
<keyword evidence="2" id="KW-1185">Reference proteome</keyword>